<organism evidence="1">
    <name type="scientific">marine sediment metagenome</name>
    <dbReference type="NCBI Taxonomy" id="412755"/>
    <lineage>
        <taxon>unclassified sequences</taxon>
        <taxon>metagenomes</taxon>
        <taxon>ecological metagenomes</taxon>
    </lineage>
</organism>
<name>A0A0F9T3Q1_9ZZZZ</name>
<comment type="caution">
    <text evidence="1">The sequence shown here is derived from an EMBL/GenBank/DDBJ whole genome shotgun (WGS) entry which is preliminary data.</text>
</comment>
<sequence>METIFDYGYHIVENFNSNDSVADANVGDMNWEIDIISAGAETLSYGTQAGETYLRATGAGGGAADGSVLSLADDSCSAGPNGGYFRFRYRIPNISANTIANNLGRFGLNDVVTTAEPVVGMNFEFDTNGVMSFDSMSANGDVTTSFSASKLTSSTTHVLGTTNNVELIWSGNNGNAAPGPDTLVCYINGQLAGRQVGTVLLDGDETFEPKMAIWTDGSTTLETDVFGFEAASFLAK</sequence>
<evidence type="ECO:0000313" key="1">
    <source>
        <dbReference type="EMBL" id="KKN73794.1"/>
    </source>
</evidence>
<dbReference type="EMBL" id="LAZR01000337">
    <property type="protein sequence ID" value="KKN73794.1"/>
    <property type="molecule type" value="Genomic_DNA"/>
</dbReference>
<proteinExistence type="predicted"/>
<protein>
    <submittedName>
        <fullName evidence="1">Uncharacterized protein</fullName>
    </submittedName>
</protein>
<accession>A0A0F9T3Q1</accession>
<reference evidence="1" key="1">
    <citation type="journal article" date="2015" name="Nature">
        <title>Complex archaea that bridge the gap between prokaryotes and eukaryotes.</title>
        <authorList>
            <person name="Spang A."/>
            <person name="Saw J.H."/>
            <person name="Jorgensen S.L."/>
            <person name="Zaremba-Niedzwiedzka K."/>
            <person name="Martijn J."/>
            <person name="Lind A.E."/>
            <person name="van Eijk R."/>
            <person name="Schleper C."/>
            <person name="Guy L."/>
            <person name="Ettema T.J."/>
        </authorList>
    </citation>
    <scope>NUCLEOTIDE SEQUENCE</scope>
</reference>
<dbReference type="AlphaFoldDB" id="A0A0F9T3Q1"/>
<gene>
    <name evidence="1" type="ORF">LCGC14_0397420</name>
</gene>